<proteinExistence type="predicted"/>
<evidence type="ECO:0000256" key="1">
    <source>
        <dbReference type="SAM" id="MobiDB-lite"/>
    </source>
</evidence>
<name>A0AAW0NYG6_9GOBI</name>
<comment type="caution">
    <text evidence="2">The sequence shown here is derived from an EMBL/GenBank/DDBJ whole genome shotgun (WGS) entry which is preliminary data.</text>
</comment>
<feature type="region of interest" description="Disordered" evidence="1">
    <location>
        <begin position="1"/>
        <end position="62"/>
    </location>
</feature>
<dbReference type="Proteomes" id="UP001460270">
    <property type="component" value="Unassembled WGS sequence"/>
</dbReference>
<accession>A0AAW0NYG6</accession>
<evidence type="ECO:0000313" key="2">
    <source>
        <dbReference type="EMBL" id="KAK7907255.1"/>
    </source>
</evidence>
<dbReference type="AlphaFoldDB" id="A0AAW0NYG6"/>
<protein>
    <submittedName>
        <fullName evidence="2">Uncharacterized protein</fullName>
    </submittedName>
</protein>
<gene>
    <name evidence="2" type="ORF">WMY93_015867</name>
</gene>
<evidence type="ECO:0000313" key="3">
    <source>
        <dbReference type="Proteomes" id="UP001460270"/>
    </source>
</evidence>
<keyword evidence="3" id="KW-1185">Reference proteome</keyword>
<sequence length="125" mass="14603">MARIEKMRKDTPRKRGDTLRRDEMRRDCKERGDEERGDTARSEEKEDKARREDTGQEGLQKRKEEIIFQILDAAFVPDAPPLQKSLWIQNEDCEVLFSVVPNPPVQRLSAHICQLESEPSLLQKD</sequence>
<reference evidence="3" key="1">
    <citation type="submission" date="2024-04" db="EMBL/GenBank/DDBJ databases">
        <title>Salinicola lusitanus LLJ914,a marine bacterium isolated from the Okinawa Trough.</title>
        <authorList>
            <person name="Li J."/>
        </authorList>
    </citation>
    <scope>NUCLEOTIDE SEQUENCE [LARGE SCALE GENOMIC DNA]</scope>
</reference>
<dbReference type="EMBL" id="JBBPFD010000011">
    <property type="protein sequence ID" value="KAK7907255.1"/>
    <property type="molecule type" value="Genomic_DNA"/>
</dbReference>
<organism evidence="2 3">
    <name type="scientific">Mugilogobius chulae</name>
    <name type="common">yellowstripe goby</name>
    <dbReference type="NCBI Taxonomy" id="88201"/>
    <lineage>
        <taxon>Eukaryota</taxon>
        <taxon>Metazoa</taxon>
        <taxon>Chordata</taxon>
        <taxon>Craniata</taxon>
        <taxon>Vertebrata</taxon>
        <taxon>Euteleostomi</taxon>
        <taxon>Actinopterygii</taxon>
        <taxon>Neopterygii</taxon>
        <taxon>Teleostei</taxon>
        <taxon>Neoteleostei</taxon>
        <taxon>Acanthomorphata</taxon>
        <taxon>Gobiaria</taxon>
        <taxon>Gobiiformes</taxon>
        <taxon>Gobioidei</taxon>
        <taxon>Gobiidae</taxon>
        <taxon>Gobionellinae</taxon>
        <taxon>Mugilogobius</taxon>
    </lineage>
</organism>